<feature type="compositionally biased region" description="Gly residues" evidence="2">
    <location>
        <begin position="13"/>
        <end position="22"/>
    </location>
</feature>
<feature type="coiled-coil region" evidence="1">
    <location>
        <begin position="201"/>
        <end position="235"/>
    </location>
</feature>
<sequence>MKKLAVPALNLEGVGGGEGGSSGKKEKTCRFLTPPVLSESNSSDLCADPPERTRKQRQESRNHAQSSLHLSTHSHGDEAASSSKGLMSPKSRQDTNVFESHEGLPRESKDFGEIVDELMCLFNVDSPSEILDIAHRLIDPGSPKASGGVLHGRPFPLSSSSSSSGRAASPLRDSLGEERRRRASEEIHSLEVALSYEKRAAEKATAENVQLRKVIENLSQRLEDSHSELDTARRHHLKEIANRDLFLNSARERPSSLQRSVSFSNSHTAAVEALGRRVSVSGSYRRDSGGQGGPLLSPGALGMGTGRSPRSPRYSAAKVKILEARVMCLELELSHKEEELEKLVSEVDNMQALLKEERQGRLTPQRDDLDLESPSRVGGGGMGIGFLSEQRKSSVSSLAGMSLQGLLELEHKIATSRERRSSAASVGSSRVEIRRGRPVRCRSSCISRGGRGRTESRDSEEEEGSCVVVRSLEELAVSGESSVSPEELPLAEHEHEWEETTQESPCSIRHRLRTVVCSQKGAGGYPIRRLVGRRRVGVGDDCRESDSPCQREEDADEVDVLEDLRGFAPFRHFGGRCTFSVFAKKAPGSHEIIRLPSLSGIG</sequence>
<feature type="region of interest" description="Disordered" evidence="2">
    <location>
        <begin position="1"/>
        <end position="104"/>
    </location>
</feature>
<keyword evidence="1" id="KW-0175">Coiled coil</keyword>
<feature type="region of interest" description="Disordered" evidence="2">
    <location>
        <begin position="480"/>
        <end position="504"/>
    </location>
</feature>
<feature type="compositionally biased region" description="Basic and acidic residues" evidence="2">
    <location>
        <begin position="49"/>
        <end position="62"/>
    </location>
</feature>
<dbReference type="EMBL" id="CDMZ01001690">
    <property type="protein sequence ID" value="CEM36238.1"/>
    <property type="molecule type" value="Genomic_DNA"/>
</dbReference>
<feature type="region of interest" description="Disordered" evidence="2">
    <location>
        <begin position="145"/>
        <end position="184"/>
    </location>
</feature>
<gene>
    <name evidence="3" type="ORF">Cvel_23936</name>
</gene>
<feature type="region of interest" description="Disordered" evidence="2">
    <location>
        <begin position="282"/>
        <end position="312"/>
    </location>
</feature>
<feature type="compositionally biased region" description="Polar residues" evidence="2">
    <location>
        <begin position="63"/>
        <end position="73"/>
    </location>
</feature>
<reference evidence="3" key="1">
    <citation type="submission" date="2014-11" db="EMBL/GenBank/DDBJ databases">
        <authorList>
            <person name="Otto D Thomas"/>
            <person name="Naeem Raeece"/>
        </authorList>
    </citation>
    <scope>NUCLEOTIDE SEQUENCE</scope>
</reference>
<accession>A0A0G4GYX3</accession>
<name>A0A0G4GYX3_9ALVE</name>
<protein>
    <submittedName>
        <fullName evidence="3">Uncharacterized protein</fullName>
    </submittedName>
</protein>
<evidence type="ECO:0000256" key="2">
    <source>
        <dbReference type="SAM" id="MobiDB-lite"/>
    </source>
</evidence>
<feature type="coiled-coil region" evidence="1">
    <location>
        <begin position="319"/>
        <end position="360"/>
    </location>
</feature>
<dbReference type="VEuPathDB" id="CryptoDB:Cvel_23936"/>
<evidence type="ECO:0000313" key="3">
    <source>
        <dbReference type="EMBL" id="CEM36238.1"/>
    </source>
</evidence>
<evidence type="ECO:0000256" key="1">
    <source>
        <dbReference type="SAM" id="Coils"/>
    </source>
</evidence>
<proteinExistence type="predicted"/>
<dbReference type="AlphaFoldDB" id="A0A0G4GYX3"/>
<organism evidence="3">
    <name type="scientific">Chromera velia CCMP2878</name>
    <dbReference type="NCBI Taxonomy" id="1169474"/>
    <lineage>
        <taxon>Eukaryota</taxon>
        <taxon>Sar</taxon>
        <taxon>Alveolata</taxon>
        <taxon>Colpodellida</taxon>
        <taxon>Chromeraceae</taxon>
        <taxon>Chromera</taxon>
    </lineage>
</organism>
<feature type="compositionally biased region" description="Basic and acidic residues" evidence="2">
    <location>
        <begin position="174"/>
        <end position="184"/>
    </location>
</feature>